<dbReference type="CDD" id="cd00519">
    <property type="entry name" value="Lipase_3"/>
    <property type="match status" value="1"/>
</dbReference>
<feature type="domain" description="Protein kinase" evidence="7">
    <location>
        <begin position="1728"/>
        <end position="1997"/>
    </location>
</feature>
<dbReference type="InterPro" id="IPR011009">
    <property type="entry name" value="Kinase-like_dom_sf"/>
</dbReference>
<dbReference type="SUPFAM" id="SSF56112">
    <property type="entry name" value="Protein kinase-like (PK-like)"/>
    <property type="match status" value="1"/>
</dbReference>
<dbReference type="SMART" id="SM00367">
    <property type="entry name" value="LRR_CC"/>
    <property type="match status" value="21"/>
</dbReference>
<evidence type="ECO:0000256" key="5">
    <source>
        <dbReference type="SAM" id="Coils"/>
    </source>
</evidence>
<feature type="coiled-coil region" evidence="5">
    <location>
        <begin position="35"/>
        <end position="76"/>
    </location>
</feature>
<evidence type="ECO:0000313" key="10">
    <source>
        <dbReference type="Proteomes" id="UP001152797"/>
    </source>
</evidence>
<evidence type="ECO:0000256" key="6">
    <source>
        <dbReference type="SAM" id="MobiDB-lite"/>
    </source>
</evidence>
<evidence type="ECO:0000313" key="8">
    <source>
        <dbReference type="EMBL" id="CAI4003128.1"/>
    </source>
</evidence>
<dbReference type="InterPro" id="IPR011989">
    <property type="entry name" value="ARM-like"/>
</dbReference>
<dbReference type="EMBL" id="CAMXCT020003223">
    <property type="protein sequence ID" value="CAL1156503.1"/>
    <property type="molecule type" value="Genomic_DNA"/>
</dbReference>
<dbReference type="Gene3D" id="1.10.510.10">
    <property type="entry name" value="Transferase(Phosphotransferase) domain 1"/>
    <property type="match status" value="1"/>
</dbReference>
<dbReference type="InterPro" id="IPR006553">
    <property type="entry name" value="Leu-rich_rpt_Cys-con_subtyp"/>
</dbReference>
<reference evidence="8" key="1">
    <citation type="submission" date="2022-10" db="EMBL/GenBank/DDBJ databases">
        <authorList>
            <person name="Chen Y."/>
            <person name="Dougan E. K."/>
            <person name="Chan C."/>
            <person name="Rhodes N."/>
            <person name="Thang M."/>
        </authorList>
    </citation>
    <scope>NUCLEOTIDE SEQUENCE</scope>
</reference>
<evidence type="ECO:0000256" key="4">
    <source>
        <dbReference type="PROSITE-ProRule" id="PRU10141"/>
    </source>
</evidence>
<dbReference type="CDD" id="cd13999">
    <property type="entry name" value="STKc_MAP3K-like"/>
    <property type="match status" value="1"/>
</dbReference>
<dbReference type="InterPro" id="IPR029058">
    <property type="entry name" value="AB_hydrolase_fold"/>
</dbReference>
<dbReference type="InterPro" id="IPR032675">
    <property type="entry name" value="LRR_dom_sf"/>
</dbReference>
<dbReference type="Pfam" id="PF07714">
    <property type="entry name" value="PK_Tyr_Ser-Thr"/>
    <property type="match status" value="1"/>
</dbReference>
<dbReference type="InterPro" id="IPR017441">
    <property type="entry name" value="Protein_kinase_ATP_BS"/>
</dbReference>
<dbReference type="InterPro" id="IPR050648">
    <property type="entry name" value="F-box_LRR-repeat"/>
</dbReference>
<dbReference type="Pfam" id="PF01764">
    <property type="entry name" value="Lipase_3"/>
    <property type="match status" value="1"/>
</dbReference>
<gene>
    <name evidence="8" type="ORF">C1SCF055_LOCUS29021</name>
</gene>
<sequence>MAAFSSERKDMLQQLVERTSSTDVAVANERQEFLSIEMLQKISNLESEKALLQKELEEARKTVHNKELEKQDFQEKYCSVMAQQALEHVAEKMKIEAKWAKPPTETTMENRPDNMGQASEGSSSSCAEPQQGQHAALPEISAEALAAIARASEDTTSLLFPQRGYGRPSENVDMQRMELQQLEGLSFEQRVIQGPFQKSMAREFWQLAGAPYRGTSCNHVDGKDYVEFGGRLWEVIVHNPATETFIIGRKDATTSILEVGFRGTVMEDAYGNTSWANWSSNLHAATGPLHGLDGDNLTVLVHKGFQDAYLAVNLAVISWLENTAEKEPLLRIAGHSLGAALATLFAVDIKQRGWQIEGVVTFGSPRVGQRGFKSLYQELGLHHCTVRFANDYDPVPWVPISSLGFEHVVEGYALGSQAPSGNPHSMTGSSTSYLHTLQDAVDGRAVPHIALRGVNLMTDIKARESTVHSVAMQMKQELKVDIALLRQDVSKLAEGMEAAVQEVKNSVRQVHDWKDVLDMETLIDFVNHYQSQLQTWQHCVPEWFRDYKKQLKRILEAAKLELKDLKSPLAPKFVLLYLHAASFLIAAMGTSGASPRDIGKEFGDFVAAAKGLVSNCLHLNLSLQNEILQLLPRTHDVSSPEEGDVHLSLQEGILKLRGRGSQLGSPLFQLMKWSQVPDMDTLELQLGSEYAGTLLRQLPQNLTSLSLNFSYCDQITDAAVQQLASSMPQNLTSLSLIFSSCDQITDAAVQQLASSMPQNLTSLSLHFSSCHKITDTAVQQLASSMPQNLTSLSLEFSSSRQITDAAVQQLASSMPQNLTSLSLNFSYCHKITDDVQQLASSMPQNLTSLSLNFSYCDQITDAAVQQLASSMPQNLTSLSLHFSSCDQITDTAVQQLASSMPQNLTSLSLEFSSCHQITDAAVQQLDSSMPQNLTSLSLHFSSCHKITDTAVQQLASSMPQNLTSLSLEFSSSRQITDAAVQQLASSMPQNLTSLSLNFSYCHKITDDVQQLASSMPQNLTSLSLNFSYCDQITDAAVQQLASSMPQNLTSLSLHFSSCDQITDTAVQQLASSMPQNLTSLSLEFSSCHQITDAAVQQLDSSMPQNLTSLSLAFSVSDQVTDAAVQQLARHMPQNPTSLSLAFSVSDQVTDAAVQQLASSMPQNLTSLSLHFGFCHQITDAAVQQLARHMPQNLASLSLDFFSCNQITGAAVQLASSMPQNLTSLSLEFFSCSQITDAAMQQLASSMPQNLTSLSLDFSSCHQITDAAVQHLASSMPQNLTSLSLDFSSCHQITDAAVQHLASSMPQNLTSLRLNFSSCYEITDAAVQQLARKMPENLTSLRLDFRDCCQITDAFAQQLASNMRQHLVPILQSEEVQEVIAYVLNALGNFACSDIMWHELQQMNAADGILTILKQTQREEIRINCLFCLANLTADPWHRKWMMGKEVYEIIWGYMQDPNKTIMSYSLAILRGLAVETEAQELFPSMGLVPLLIGIYHSQYPQALKTLSMDLLLHFSMFKQNAGLMMEKEVAQVIELAGRGTGHVEYVPIGIAIIANICESVDLHDRIVESPLFEVLTEHIHNDNTNVWCRRSLAGKQHVIRALMQLSLSPKYHHVILTTGAMANVCPIALTQRLSIGMRTNALQMMAAVCATHPTTPTASDIIDLMFLIVNSEENIDIRRAAALVIANASSDSGNLLPWLAAGAPAFLFGPSAMSLDVDAEREIPSCELIATKCIGSGVTSEVYQGHWNRIGRVVAIKMITERSAIRPDEQLAFARELNILTQVQHENLVRFYGVCIDSPPLRIVTEFCEGGACFELLHNSDDVDLIWPQQIKMCKDVAAAMYYLHTFDPMIIHRDLKSLNLLLDRPVYGPRDVPTVKVCDFGVAKLQREGEWGQMTAQAGTKHWMAPEMWKGTTYDEKVDVFSYAMVIYEIVCREVPFEEEEPGDVGKYTLAGVRPDMDAVPPDTPPDLVNVMQVCWAQESTDRPGFPEIMRMLAYL</sequence>
<dbReference type="SUPFAM" id="SSF48371">
    <property type="entry name" value="ARM repeat"/>
    <property type="match status" value="2"/>
</dbReference>
<keyword evidence="1" id="KW-0808">Transferase</keyword>
<name>A0A9P1G7P1_9DINO</name>
<keyword evidence="5" id="KW-0175">Coiled coil</keyword>
<evidence type="ECO:0000259" key="7">
    <source>
        <dbReference type="PROSITE" id="PS50011"/>
    </source>
</evidence>
<keyword evidence="3 4" id="KW-0067">ATP-binding</keyword>
<dbReference type="GO" id="GO:0005737">
    <property type="term" value="C:cytoplasm"/>
    <property type="evidence" value="ECO:0007669"/>
    <property type="project" value="TreeGrafter"/>
</dbReference>
<organism evidence="8">
    <name type="scientific">Cladocopium goreaui</name>
    <dbReference type="NCBI Taxonomy" id="2562237"/>
    <lineage>
        <taxon>Eukaryota</taxon>
        <taxon>Sar</taxon>
        <taxon>Alveolata</taxon>
        <taxon>Dinophyceae</taxon>
        <taxon>Suessiales</taxon>
        <taxon>Symbiodiniaceae</taxon>
        <taxon>Cladocopium</taxon>
    </lineage>
</organism>
<evidence type="ECO:0000256" key="2">
    <source>
        <dbReference type="ARBA" id="ARBA00022741"/>
    </source>
</evidence>
<dbReference type="GO" id="GO:0006629">
    <property type="term" value="P:lipid metabolic process"/>
    <property type="evidence" value="ECO:0007669"/>
    <property type="project" value="InterPro"/>
</dbReference>
<keyword evidence="1" id="KW-0418">Kinase</keyword>
<feature type="compositionally biased region" description="Polar residues" evidence="6">
    <location>
        <begin position="116"/>
        <end position="133"/>
    </location>
</feature>
<comment type="caution">
    <text evidence="8">The sequence shown here is derived from an EMBL/GenBank/DDBJ whole genome shotgun (WGS) entry which is preliminary data.</text>
</comment>
<evidence type="ECO:0000256" key="1">
    <source>
        <dbReference type="ARBA" id="ARBA00022527"/>
    </source>
</evidence>
<protein>
    <recommendedName>
        <fullName evidence="7">Protein kinase domain-containing protein</fullName>
    </recommendedName>
</protein>
<dbReference type="Proteomes" id="UP001152797">
    <property type="component" value="Unassembled WGS sequence"/>
</dbReference>
<dbReference type="InterPro" id="IPR001245">
    <property type="entry name" value="Ser-Thr/Tyr_kinase_cat_dom"/>
</dbReference>
<keyword evidence="1" id="KW-0723">Serine/threonine-protein kinase</keyword>
<evidence type="ECO:0000313" key="9">
    <source>
        <dbReference type="EMBL" id="CAL1156503.1"/>
    </source>
</evidence>
<dbReference type="GO" id="GO:0005524">
    <property type="term" value="F:ATP binding"/>
    <property type="evidence" value="ECO:0007669"/>
    <property type="project" value="UniProtKB-UniRule"/>
</dbReference>
<proteinExistence type="predicted"/>
<feature type="region of interest" description="Disordered" evidence="6">
    <location>
        <begin position="101"/>
        <end position="136"/>
    </location>
</feature>
<dbReference type="PROSITE" id="PS00108">
    <property type="entry name" value="PROTEIN_KINASE_ST"/>
    <property type="match status" value="1"/>
</dbReference>
<dbReference type="OrthoDB" id="424913at2759"/>
<dbReference type="EMBL" id="CAMXCT010003223">
    <property type="protein sequence ID" value="CAI4003128.1"/>
    <property type="molecule type" value="Genomic_DNA"/>
</dbReference>
<keyword evidence="2 4" id="KW-0547">Nucleotide-binding</keyword>
<keyword evidence="10" id="KW-1185">Reference proteome</keyword>
<reference evidence="9" key="2">
    <citation type="submission" date="2024-04" db="EMBL/GenBank/DDBJ databases">
        <authorList>
            <person name="Chen Y."/>
            <person name="Shah S."/>
            <person name="Dougan E. K."/>
            <person name="Thang M."/>
            <person name="Chan C."/>
        </authorList>
    </citation>
    <scope>NUCLEOTIDE SEQUENCE [LARGE SCALE GENOMIC DNA]</scope>
</reference>
<dbReference type="InterPro" id="IPR016024">
    <property type="entry name" value="ARM-type_fold"/>
</dbReference>
<dbReference type="InterPro" id="IPR000719">
    <property type="entry name" value="Prot_kinase_dom"/>
</dbReference>
<dbReference type="PROSITE" id="PS00107">
    <property type="entry name" value="PROTEIN_KINASE_ATP"/>
    <property type="match status" value="1"/>
</dbReference>
<dbReference type="InterPro" id="IPR008271">
    <property type="entry name" value="Ser/Thr_kinase_AS"/>
</dbReference>
<dbReference type="GO" id="GO:0004674">
    <property type="term" value="F:protein serine/threonine kinase activity"/>
    <property type="evidence" value="ECO:0007669"/>
    <property type="project" value="UniProtKB-KW"/>
</dbReference>
<dbReference type="SMART" id="SM00220">
    <property type="entry name" value="S_TKc"/>
    <property type="match status" value="1"/>
</dbReference>
<dbReference type="SUPFAM" id="SSF53474">
    <property type="entry name" value="alpha/beta-Hydrolases"/>
    <property type="match status" value="1"/>
</dbReference>
<dbReference type="Gene3D" id="3.80.10.10">
    <property type="entry name" value="Ribonuclease Inhibitor"/>
    <property type="match status" value="5"/>
</dbReference>
<accession>A0A9P1G7P1</accession>
<feature type="binding site" evidence="4">
    <location>
        <position position="1757"/>
    </location>
    <ligand>
        <name>ATP</name>
        <dbReference type="ChEBI" id="CHEBI:30616"/>
    </ligand>
</feature>
<dbReference type="PROSITE" id="PS50011">
    <property type="entry name" value="PROTEIN_KINASE_DOM"/>
    <property type="match status" value="1"/>
</dbReference>
<dbReference type="InterPro" id="IPR002921">
    <property type="entry name" value="Fungal_lipase-type"/>
</dbReference>
<dbReference type="SUPFAM" id="SSF52047">
    <property type="entry name" value="RNI-like"/>
    <property type="match status" value="3"/>
</dbReference>
<dbReference type="Gene3D" id="1.25.10.10">
    <property type="entry name" value="Leucine-rich Repeat Variant"/>
    <property type="match status" value="1"/>
</dbReference>
<dbReference type="PANTHER" id="PTHR13382">
    <property type="entry name" value="MITOCHONDRIAL ATP SYNTHASE COUPLING FACTOR B"/>
    <property type="match status" value="1"/>
</dbReference>
<dbReference type="Gene3D" id="3.40.50.1820">
    <property type="entry name" value="alpha/beta hydrolase"/>
    <property type="match status" value="1"/>
</dbReference>
<dbReference type="EMBL" id="CAMXCT030003223">
    <property type="protein sequence ID" value="CAL4790440.1"/>
    <property type="molecule type" value="Genomic_DNA"/>
</dbReference>
<evidence type="ECO:0000256" key="3">
    <source>
        <dbReference type="ARBA" id="ARBA00022840"/>
    </source>
</evidence>